<dbReference type="HAMAP" id="MF_00361">
    <property type="entry name" value="NAD_kinase"/>
    <property type="match status" value="1"/>
</dbReference>
<dbReference type="GO" id="GO:0005524">
    <property type="term" value="F:ATP binding"/>
    <property type="evidence" value="ECO:0007669"/>
    <property type="project" value="UniProtKB-KW"/>
</dbReference>
<dbReference type="InterPro" id="IPR016064">
    <property type="entry name" value="NAD/diacylglycerol_kinase_sf"/>
</dbReference>
<dbReference type="GO" id="GO:0005737">
    <property type="term" value="C:cytoplasm"/>
    <property type="evidence" value="ECO:0007669"/>
    <property type="project" value="UniProtKB-SubCell"/>
</dbReference>
<dbReference type="GO" id="GO:0019674">
    <property type="term" value="P:NAD+ metabolic process"/>
    <property type="evidence" value="ECO:0007669"/>
    <property type="project" value="InterPro"/>
</dbReference>
<evidence type="ECO:0000256" key="6">
    <source>
        <dbReference type="HAMAP-Rule" id="MF_00361"/>
    </source>
</evidence>
<dbReference type="EMBL" id="DVNI01000032">
    <property type="protein sequence ID" value="HIU63858.1"/>
    <property type="molecule type" value="Genomic_DNA"/>
</dbReference>
<dbReference type="PANTHER" id="PTHR20275:SF0">
    <property type="entry name" value="NAD KINASE"/>
    <property type="match status" value="1"/>
</dbReference>
<dbReference type="InterPro" id="IPR002504">
    <property type="entry name" value="NADK"/>
</dbReference>
<evidence type="ECO:0000256" key="1">
    <source>
        <dbReference type="ARBA" id="ARBA00022679"/>
    </source>
</evidence>
<keyword evidence="6" id="KW-0067">ATP-binding</keyword>
<dbReference type="InterPro" id="IPR017438">
    <property type="entry name" value="ATP-NAD_kinase_N"/>
</dbReference>
<dbReference type="AlphaFoldDB" id="A0A9D1MPF4"/>
<evidence type="ECO:0000256" key="3">
    <source>
        <dbReference type="ARBA" id="ARBA00022857"/>
    </source>
</evidence>
<feature type="binding site" evidence="6">
    <location>
        <begin position="144"/>
        <end position="145"/>
    </location>
    <ligand>
        <name>NAD(+)</name>
        <dbReference type="ChEBI" id="CHEBI:57540"/>
    </ligand>
</feature>
<organism evidence="7 8">
    <name type="scientific">Candidatus Avacidaminococcus intestinavium</name>
    <dbReference type="NCBI Taxonomy" id="2840684"/>
    <lineage>
        <taxon>Bacteria</taxon>
        <taxon>Bacillati</taxon>
        <taxon>Bacillota</taxon>
        <taxon>Negativicutes</taxon>
        <taxon>Acidaminococcales</taxon>
        <taxon>Acidaminococcaceae</taxon>
        <taxon>Acidaminococcaceae incertae sedis</taxon>
        <taxon>Candidatus Avacidaminococcus</taxon>
    </lineage>
</organism>
<reference evidence="7" key="2">
    <citation type="journal article" date="2021" name="PeerJ">
        <title>Extensive microbial diversity within the chicken gut microbiome revealed by metagenomics and culture.</title>
        <authorList>
            <person name="Gilroy R."/>
            <person name="Ravi A."/>
            <person name="Getino M."/>
            <person name="Pursley I."/>
            <person name="Horton D.L."/>
            <person name="Alikhan N.F."/>
            <person name="Baker D."/>
            <person name="Gharbi K."/>
            <person name="Hall N."/>
            <person name="Watson M."/>
            <person name="Adriaenssens E.M."/>
            <person name="Foster-Nyarko E."/>
            <person name="Jarju S."/>
            <person name="Secka A."/>
            <person name="Antonio M."/>
            <person name="Oren A."/>
            <person name="Chaudhuri R.R."/>
            <person name="La Ragione R."/>
            <person name="Hildebrand F."/>
            <person name="Pallen M.J."/>
        </authorList>
    </citation>
    <scope>NUCLEOTIDE SEQUENCE</scope>
    <source>
        <strain evidence="7">CHK160-1198</strain>
    </source>
</reference>
<proteinExistence type="inferred from homology"/>
<feature type="binding site" evidence="6">
    <location>
        <position position="155"/>
    </location>
    <ligand>
        <name>NAD(+)</name>
        <dbReference type="ChEBI" id="CHEBI:57540"/>
    </ligand>
</feature>
<dbReference type="SUPFAM" id="SSF111331">
    <property type="entry name" value="NAD kinase/diacylglycerol kinase-like"/>
    <property type="match status" value="1"/>
</dbReference>
<comment type="cofactor">
    <cofactor evidence="6">
        <name>a divalent metal cation</name>
        <dbReference type="ChEBI" id="CHEBI:60240"/>
    </cofactor>
</comment>
<dbReference type="Pfam" id="PF01513">
    <property type="entry name" value="NAD_kinase"/>
    <property type="match status" value="1"/>
</dbReference>
<reference evidence="7" key="1">
    <citation type="submission" date="2020-10" db="EMBL/GenBank/DDBJ databases">
        <authorList>
            <person name="Gilroy R."/>
        </authorList>
    </citation>
    <scope>NUCLEOTIDE SEQUENCE</scope>
    <source>
        <strain evidence="7">CHK160-1198</strain>
    </source>
</reference>
<evidence type="ECO:0000256" key="2">
    <source>
        <dbReference type="ARBA" id="ARBA00022777"/>
    </source>
</evidence>
<dbReference type="EC" id="2.7.1.23" evidence="6"/>
<dbReference type="Proteomes" id="UP000824099">
    <property type="component" value="Unassembled WGS sequence"/>
</dbReference>
<evidence type="ECO:0000256" key="5">
    <source>
        <dbReference type="ARBA" id="ARBA00047925"/>
    </source>
</evidence>
<dbReference type="Gene3D" id="2.60.200.30">
    <property type="entry name" value="Probable inorganic polyphosphate/atp-NAD kinase, domain 2"/>
    <property type="match status" value="1"/>
</dbReference>
<dbReference type="GO" id="GO:0051287">
    <property type="term" value="F:NAD binding"/>
    <property type="evidence" value="ECO:0007669"/>
    <property type="project" value="UniProtKB-ARBA"/>
</dbReference>
<dbReference type="Pfam" id="PF20143">
    <property type="entry name" value="NAD_kinase_C"/>
    <property type="match status" value="1"/>
</dbReference>
<comment type="caution">
    <text evidence="7">The sequence shown here is derived from an EMBL/GenBank/DDBJ whole genome shotgun (WGS) entry which is preliminary data.</text>
</comment>
<keyword evidence="6" id="KW-0963">Cytoplasm</keyword>
<comment type="similarity">
    <text evidence="6">Belongs to the NAD kinase family.</text>
</comment>
<keyword evidence="1 6" id="KW-0808">Transferase</keyword>
<dbReference type="GO" id="GO:0003951">
    <property type="term" value="F:NAD+ kinase activity"/>
    <property type="evidence" value="ECO:0007669"/>
    <property type="project" value="UniProtKB-UniRule"/>
</dbReference>
<dbReference type="InterPro" id="IPR017437">
    <property type="entry name" value="ATP-NAD_kinase_PpnK-typ_C"/>
</dbReference>
<accession>A0A9D1MPF4</accession>
<keyword evidence="2 6" id="KW-0418">Kinase</keyword>
<comment type="function">
    <text evidence="6">Involved in the regulation of the intracellular balance of NAD and NADP, and is a key enzyme in the biosynthesis of NADP. Catalyzes specifically the phosphorylation on 2'-hydroxyl of the adenosine moiety of NAD to yield NADP.</text>
</comment>
<feature type="binding site" evidence="6">
    <location>
        <position position="74"/>
    </location>
    <ligand>
        <name>NAD(+)</name>
        <dbReference type="ChEBI" id="CHEBI:57540"/>
    </ligand>
</feature>
<evidence type="ECO:0000256" key="4">
    <source>
        <dbReference type="ARBA" id="ARBA00023027"/>
    </source>
</evidence>
<feature type="active site" description="Proton acceptor" evidence="6">
    <location>
        <position position="69"/>
    </location>
</feature>
<keyword evidence="3 6" id="KW-0521">NADP</keyword>
<gene>
    <name evidence="6" type="primary">nadK</name>
    <name evidence="7" type="ORF">IAB06_02280</name>
</gene>
<dbReference type="Gene3D" id="3.40.50.10330">
    <property type="entry name" value="Probable inorganic polyphosphate/atp-NAD kinase, domain 1"/>
    <property type="match status" value="1"/>
</dbReference>
<comment type="catalytic activity">
    <reaction evidence="5 6">
        <text>NAD(+) + ATP = ADP + NADP(+) + H(+)</text>
        <dbReference type="Rhea" id="RHEA:18629"/>
        <dbReference type="ChEBI" id="CHEBI:15378"/>
        <dbReference type="ChEBI" id="CHEBI:30616"/>
        <dbReference type="ChEBI" id="CHEBI:57540"/>
        <dbReference type="ChEBI" id="CHEBI:58349"/>
        <dbReference type="ChEBI" id="CHEBI:456216"/>
        <dbReference type="EC" id="2.7.1.23"/>
    </reaction>
</comment>
<dbReference type="GO" id="GO:0006741">
    <property type="term" value="P:NADP+ biosynthetic process"/>
    <property type="evidence" value="ECO:0007669"/>
    <property type="project" value="UniProtKB-UniRule"/>
</dbReference>
<dbReference type="PANTHER" id="PTHR20275">
    <property type="entry name" value="NAD KINASE"/>
    <property type="match status" value="1"/>
</dbReference>
<keyword evidence="4 6" id="KW-0520">NAD</keyword>
<feature type="binding site" evidence="6">
    <location>
        <position position="174"/>
    </location>
    <ligand>
        <name>NAD(+)</name>
        <dbReference type="ChEBI" id="CHEBI:57540"/>
    </ligand>
</feature>
<keyword evidence="6" id="KW-0547">Nucleotide-binding</keyword>
<protein>
    <recommendedName>
        <fullName evidence="6">NAD kinase</fullName>
        <ecNumber evidence="6">2.7.1.23</ecNumber>
    </recommendedName>
    <alternativeName>
        <fullName evidence="6">ATP-dependent NAD kinase</fullName>
    </alternativeName>
</protein>
<evidence type="ECO:0000313" key="7">
    <source>
        <dbReference type="EMBL" id="HIU63858.1"/>
    </source>
</evidence>
<dbReference type="GO" id="GO:0046872">
    <property type="term" value="F:metal ion binding"/>
    <property type="evidence" value="ECO:0007669"/>
    <property type="project" value="UniProtKB-UniRule"/>
</dbReference>
<sequence>MKFVLGIFPNLDKDSVTSVLSKVILQCHSYGIEPILPEAVAEQYNCQSYSLDDPRTMVSFDAAMSLGGDGTILRTSRFLAALDVPIFGVNLGKLGFLTEIEFSQLNDALAKLSNGNFWTEKRSMLQAEVVNETNNLLVKSHALNDIVLTKGHFSHLARLEIKIAGQKAVVYPADGIIVATATGSTAYSLAAGGPIVYPGIEATVLTPICAHSLEIRPLIIPMNDVVEMRVLPPCNEWYLAVDGLNIKRVNENERIFIRKSEVNTTFLHVLPPNYYETWQNKLRRGD</sequence>
<comment type="subcellular location">
    <subcellularLocation>
        <location evidence="6">Cytoplasm</location>
    </subcellularLocation>
</comment>
<evidence type="ECO:0000313" key="8">
    <source>
        <dbReference type="Proteomes" id="UP000824099"/>
    </source>
</evidence>
<name>A0A9D1MPF4_9FIRM</name>
<comment type="caution">
    <text evidence="6">Lacks conserved residue(s) required for the propagation of feature annotation.</text>
</comment>
<feature type="binding site" evidence="6">
    <location>
        <begin position="69"/>
        <end position="70"/>
    </location>
    <ligand>
        <name>NAD(+)</name>
        <dbReference type="ChEBI" id="CHEBI:57540"/>
    </ligand>
</feature>